<dbReference type="GO" id="GO:0032432">
    <property type="term" value="C:actin filament bundle"/>
    <property type="evidence" value="ECO:0007669"/>
    <property type="project" value="TreeGrafter"/>
</dbReference>
<dbReference type="PANTHER" id="PTHR31848:SF2">
    <property type="entry name" value="REFILIN-B"/>
    <property type="match status" value="1"/>
</dbReference>
<dbReference type="GO" id="GO:0031005">
    <property type="term" value="F:filamin binding"/>
    <property type="evidence" value="ECO:0007669"/>
    <property type="project" value="InterPro"/>
</dbReference>
<dbReference type="GeneID" id="115456655"/>
<dbReference type="InParanoid" id="A0A6P7WL54"/>
<evidence type="ECO:0000256" key="3">
    <source>
        <dbReference type="ARBA" id="ARBA00011189"/>
    </source>
</evidence>
<dbReference type="AlphaFoldDB" id="A0A6P7WL54"/>
<evidence type="ECO:0000313" key="7">
    <source>
        <dbReference type="Proteomes" id="UP000515156"/>
    </source>
</evidence>
<dbReference type="GO" id="GO:0061182">
    <property type="term" value="P:negative regulation of chondrocyte development"/>
    <property type="evidence" value="ECO:0007669"/>
    <property type="project" value="TreeGrafter"/>
</dbReference>
<dbReference type="GO" id="GO:0061572">
    <property type="term" value="P:actin filament bundle organization"/>
    <property type="evidence" value="ECO:0007669"/>
    <property type="project" value="InterPro"/>
</dbReference>
<evidence type="ECO:0000313" key="8">
    <source>
        <dbReference type="RefSeq" id="XP_030041741.1"/>
    </source>
</evidence>
<sequence>MVGKLNLQDVPDPPDTKKKGERVLDSPDSGLPPSPSPSNWLLHSAGVEKVPPGGVSEVEAAGSSSLSPTPGTPRLCPLSFGEGVEFDPLPPKEIRYTSSVKYDSDKHFVDNIFLPVGLGIASCSQTVFCVPDCTWRSYRAELHLEPRNKPSRFVSTTIVYPKHTKTIYTTTLDYNCRKSIRRFLSSVELEATEFPGNDCFLDDY</sequence>
<dbReference type="PANTHER" id="PTHR31848">
    <property type="match status" value="1"/>
</dbReference>
<dbReference type="RefSeq" id="XP_030041741.1">
    <property type="nucleotide sequence ID" value="XM_030185881.1"/>
</dbReference>
<proteinExistence type="inferred from homology"/>
<keyword evidence="5" id="KW-0206">Cytoskeleton</keyword>
<dbReference type="Proteomes" id="UP000515156">
    <property type="component" value="Chromosome 13"/>
</dbReference>
<protein>
    <submittedName>
        <fullName evidence="8">Refilin-B isoform X2</fullName>
    </submittedName>
</protein>
<name>A0A6P7WL54_9AMPH</name>
<dbReference type="CTD" id="359845"/>
<reference evidence="8" key="1">
    <citation type="submission" date="2025-08" db="UniProtKB">
        <authorList>
            <consortium name="RefSeq"/>
        </authorList>
    </citation>
    <scope>IDENTIFICATION</scope>
</reference>
<evidence type="ECO:0000256" key="5">
    <source>
        <dbReference type="ARBA" id="ARBA00023212"/>
    </source>
</evidence>
<dbReference type="OrthoDB" id="9932345at2759"/>
<organism evidence="7 8">
    <name type="scientific">Microcaecilia unicolor</name>
    <dbReference type="NCBI Taxonomy" id="1415580"/>
    <lineage>
        <taxon>Eukaryota</taxon>
        <taxon>Metazoa</taxon>
        <taxon>Chordata</taxon>
        <taxon>Craniata</taxon>
        <taxon>Vertebrata</taxon>
        <taxon>Euteleostomi</taxon>
        <taxon>Amphibia</taxon>
        <taxon>Gymnophiona</taxon>
        <taxon>Siphonopidae</taxon>
        <taxon>Microcaecilia</taxon>
    </lineage>
</organism>
<keyword evidence="4" id="KW-0963">Cytoplasm</keyword>
<dbReference type="FunCoup" id="A0A6P7WL54">
    <property type="interactions" value="109"/>
</dbReference>
<accession>A0A6P7WL54</accession>
<dbReference type="GO" id="GO:1900158">
    <property type="term" value="P:negative regulation of bone mineralization involved in bone maturation"/>
    <property type="evidence" value="ECO:0007669"/>
    <property type="project" value="TreeGrafter"/>
</dbReference>
<evidence type="ECO:0000256" key="2">
    <source>
        <dbReference type="ARBA" id="ARBA00009886"/>
    </source>
</evidence>
<evidence type="ECO:0000256" key="4">
    <source>
        <dbReference type="ARBA" id="ARBA00022490"/>
    </source>
</evidence>
<feature type="compositionally biased region" description="Low complexity" evidence="6">
    <location>
        <begin position="62"/>
        <end position="72"/>
    </location>
</feature>
<evidence type="ECO:0000256" key="1">
    <source>
        <dbReference type="ARBA" id="ARBA00004245"/>
    </source>
</evidence>
<gene>
    <name evidence="8" type="primary">RFLNB</name>
</gene>
<comment type="subcellular location">
    <subcellularLocation>
        <location evidence="1">Cytoplasm</location>
        <location evidence="1">Cytoskeleton</location>
    </subcellularLocation>
</comment>
<dbReference type="Pfam" id="PF15068">
    <property type="entry name" value="FAM101"/>
    <property type="match status" value="1"/>
</dbReference>
<dbReference type="InterPro" id="IPR028215">
    <property type="entry name" value="Refilin"/>
</dbReference>
<comment type="similarity">
    <text evidence="2">Belongs to the Refilin family.</text>
</comment>
<feature type="compositionally biased region" description="Basic and acidic residues" evidence="6">
    <location>
        <begin position="14"/>
        <end position="25"/>
    </location>
</feature>
<comment type="subunit">
    <text evidence="3">Interacts with FLNA and FLNB.</text>
</comment>
<evidence type="ECO:0000256" key="6">
    <source>
        <dbReference type="SAM" id="MobiDB-lite"/>
    </source>
</evidence>
<dbReference type="GO" id="GO:0048705">
    <property type="term" value="P:skeletal system morphogenesis"/>
    <property type="evidence" value="ECO:0007669"/>
    <property type="project" value="TreeGrafter"/>
</dbReference>
<feature type="region of interest" description="Disordered" evidence="6">
    <location>
        <begin position="1"/>
        <end position="72"/>
    </location>
</feature>
<keyword evidence="7" id="KW-1185">Reference proteome</keyword>